<name>A0ABU1G941_9GAMM</name>
<comment type="caution">
    <text evidence="2">The sequence shown here is derived from an EMBL/GenBank/DDBJ whole genome shotgun (WGS) entry which is preliminary data.</text>
</comment>
<dbReference type="RefSeq" id="WP_309766989.1">
    <property type="nucleotide sequence ID" value="NZ_JARWAI010000002.1"/>
</dbReference>
<dbReference type="EMBL" id="JARWAI010000002">
    <property type="protein sequence ID" value="MDR5874012.1"/>
    <property type="molecule type" value="Genomic_DNA"/>
</dbReference>
<gene>
    <name evidence="2" type="ORF">QC815_03665</name>
</gene>
<evidence type="ECO:0000256" key="1">
    <source>
        <dbReference type="SAM" id="Phobius"/>
    </source>
</evidence>
<feature type="transmembrane region" description="Helical" evidence="1">
    <location>
        <begin position="91"/>
        <end position="109"/>
    </location>
</feature>
<dbReference type="Pfam" id="PF04246">
    <property type="entry name" value="RseC_MucC"/>
    <property type="match status" value="1"/>
</dbReference>
<keyword evidence="1" id="KW-1133">Transmembrane helix</keyword>
<proteinExistence type="predicted"/>
<keyword evidence="1" id="KW-0812">Transmembrane</keyword>
<keyword evidence="1" id="KW-0472">Membrane</keyword>
<protein>
    <submittedName>
        <fullName evidence="2">SoxR reducing system RseC family protein</fullName>
    </submittedName>
</protein>
<evidence type="ECO:0000313" key="3">
    <source>
        <dbReference type="Proteomes" id="UP001269267"/>
    </source>
</evidence>
<reference evidence="2 3" key="1">
    <citation type="submission" date="2023-04" db="EMBL/GenBank/DDBJ databases">
        <title>A long-awaited taxogenomic arrangement of the family Halomonadaceae.</title>
        <authorList>
            <person name="De La Haba R."/>
            <person name="Chuvochina M."/>
            <person name="Wittouck S."/>
            <person name="Arahal D.R."/>
            <person name="Sanchez-Porro C."/>
            <person name="Hugenholtz P."/>
            <person name="Ventosa A."/>
        </authorList>
    </citation>
    <scope>NUCLEOTIDE SEQUENCE [LARGE SCALE GENOMIC DNA]</scope>
    <source>
        <strain evidence="2 3">DSM 18042</strain>
    </source>
</reference>
<evidence type="ECO:0000313" key="2">
    <source>
        <dbReference type="EMBL" id="MDR5874012.1"/>
    </source>
</evidence>
<feature type="transmembrane region" description="Helical" evidence="1">
    <location>
        <begin position="115"/>
        <end position="136"/>
    </location>
</feature>
<organism evidence="2 3">
    <name type="scientific">Vreelandella gomseomensis</name>
    <dbReference type="NCBI Taxonomy" id="370766"/>
    <lineage>
        <taxon>Bacteria</taxon>
        <taxon>Pseudomonadati</taxon>
        <taxon>Pseudomonadota</taxon>
        <taxon>Gammaproteobacteria</taxon>
        <taxon>Oceanospirillales</taxon>
        <taxon>Halomonadaceae</taxon>
        <taxon>Vreelandella</taxon>
    </lineage>
</organism>
<accession>A0ABU1G941</accession>
<keyword evidence="3" id="KW-1185">Reference proteome</keyword>
<sequence>MMLQGADKQLIERRGRVVGYHPQGIVVEVAASLGCVQCAKGQGCGAGLLARRSAWQLAVDLPSDREGASLPAVGSEVTLVMPRSFVTRLTWLIYGLPLLMALVTAAVGSMSAVTWLAPSLFFGVLAVSMLGLKYALGQRAEQFRPHLADAA</sequence>
<dbReference type="Proteomes" id="UP001269267">
    <property type="component" value="Unassembled WGS sequence"/>
</dbReference>